<dbReference type="Gene3D" id="3.40.50.620">
    <property type="entry name" value="HUPs"/>
    <property type="match status" value="1"/>
</dbReference>
<keyword evidence="11 14" id="KW-0520">NAD</keyword>
<dbReference type="NCBIfam" id="TIGR00125">
    <property type="entry name" value="cyt_tran_rel"/>
    <property type="match status" value="1"/>
</dbReference>
<dbReference type="EMBL" id="LR215024">
    <property type="protein sequence ID" value="VEU70217.1"/>
    <property type="molecule type" value="Genomic_DNA"/>
</dbReference>
<dbReference type="InterPro" id="IPR005249">
    <property type="entry name" value="YqeK"/>
</dbReference>
<dbReference type="InterPro" id="IPR006674">
    <property type="entry name" value="HD_domain"/>
</dbReference>
<dbReference type="Gene3D" id="1.10.3210.10">
    <property type="entry name" value="Hypothetical protein af1432"/>
    <property type="match status" value="1"/>
</dbReference>
<evidence type="ECO:0000256" key="2">
    <source>
        <dbReference type="ARBA" id="ARBA00005019"/>
    </source>
</evidence>
<evidence type="ECO:0000256" key="6">
    <source>
        <dbReference type="ARBA" id="ARBA00022723"/>
    </source>
</evidence>
<evidence type="ECO:0000256" key="3">
    <source>
        <dbReference type="ARBA" id="ARBA00022642"/>
    </source>
</evidence>
<dbReference type="SUPFAM" id="SSF109604">
    <property type="entry name" value="HD-domain/PDEase-like"/>
    <property type="match status" value="1"/>
</dbReference>
<dbReference type="PANTHER" id="PTHR39321:SF3">
    <property type="entry name" value="PHOSPHOPANTETHEINE ADENYLYLTRANSFERASE"/>
    <property type="match status" value="1"/>
</dbReference>
<evidence type="ECO:0000256" key="7">
    <source>
        <dbReference type="ARBA" id="ARBA00022741"/>
    </source>
</evidence>
<keyword evidence="3 14" id="KW-0662">Pyridine nucleotide biosynthesis</keyword>
<dbReference type="GO" id="GO:0005524">
    <property type="term" value="F:ATP binding"/>
    <property type="evidence" value="ECO:0007669"/>
    <property type="project" value="UniProtKB-KW"/>
</dbReference>
<comment type="similarity">
    <text evidence="14">Belongs to the NadD family.</text>
</comment>
<dbReference type="NCBIfam" id="TIGR00488">
    <property type="entry name" value="bis(5'-nucleosyl)-tetraphosphatase (symmetrical) YqeK"/>
    <property type="match status" value="1"/>
</dbReference>
<feature type="domain" description="HD/PDEase" evidence="15">
    <location>
        <begin position="190"/>
        <end position="314"/>
    </location>
</feature>
<keyword evidence="10" id="KW-0408">Iron</keyword>
<evidence type="ECO:0000256" key="13">
    <source>
        <dbReference type="ARBA" id="ARBA00049417"/>
    </source>
</evidence>
<accession>A0A449AUN0</accession>
<keyword evidence="7 14" id="KW-0547">Nucleotide-binding</keyword>
<dbReference type="InterPro" id="IPR003607">
    <property type="entry name" value="HD/PDEase_dom"/>
</dbReference>
<dbReference type="AlphaFoldDB" id="A0A449AUN0"/>
<dbReference type="UniPathway" id="UPA00253">
    <property type="reaction ID" value="UER00332"/>
</dbReference>
<evidence type="ECO:0000256" key="1">
    <source>
        <dbReference type="ARBA" id="ARBA00002324"/>
    </source>
</evidence>
<dbReference type="GO" id="GO:0046872">
    <property type="term" value="F:metal ion binding"/>
    <property type="evidence" value="ECO:0007669"/>
    <property type="project" value="UniProtKB-KW"/>
</dbReference>
<comment type="function">
    <text evidence="1 14">Catalyzes the reversible adenylation of nicotinate mononucleotide (NaMN) to nicotinic acid adenine dinucleotide (NaAD).</text>
</comment>
<organism evidence="16 17">
    <name type="scientific">Mycoplasmopsis glycophila</name>
    <dbReference type="NCBI Taxonomy" id="171285"/>
    <lineage>
        <taxon>Bacteria</taxon>
        <taxon>Bacillati</taxon>
        <taxon>Mycoplasmatota</taxon>
        <taxon>Mycoplasmoidales</taxon>
        <taxon>Metamycoplasmataceae</taxon>
        <taxon>Mycoplasmopsis</taxon>
    </lineage>
</organism>
<dbReference type="Proteomes" id="UP000290815">
    <property type="component" value="Chromosome"/>
</dbReference>
<dbReference type="HAMAP" id="MF_00244">
    <property type="entry name" value="NaMN_adenylyltr"/>
    <property type="match status" value="1"/>
</dbReference>
<dbReference type="EC" id="2.7.7.18" evidence="14"/>
<name>A0A449AUN0_9BACT</name>
<dbReference type="Pfam" id="PF01966">
    <property type="entry name" value="HD"/>
    <property type="match status" value="1"/>
</dbReference>
<dbReference type="KEGG" id="mgly:NCTC10194_00219"/>
<sequence length="357" mass="41155">MKIGIYGGSFDPIHIGHIEVAKYVRDELKLDKMIFVPTNCSPFKKKAKKASNEDKINMINLVLEDKMELSDFEIKKGGVNYTIDTIRYFSKKYPNDELFFIIGSDNLPQLHKWKEIEEISILAKIVVVKRSSKINKTNLKKYNCLLLNNKLFDFSSTEIKKGYLDMLDPKVLNYIQNKGLYLEMIIHNSLSALRAKHSVATASFAAELAKKHGLDAKKAYMAGLIHDIAKEWTYENSKAFVNEFYPGLNIPKHKMHQLCGKLWAKHCYGVTDLEILHAIEFHTTMDYNFSDFDKVIFIADKICDGRKYPGIQKVREKVFEDLELGFKLVVENNLEQIKASGVTLDDEAIKLYQYFLK</sequence>
<dbReference type="CDD" id="cd00077">
    <property type="entry name" value="HDc"/>
    <property type="match status" value="1"/>
</dbReference>
<evidence type="ECO:0000256" key="11">
    <source>
        <dbReference type="ARBA" id="ARBA00023027"/>
    </source>
</evidence>
<comment type="pathway">
    <text evidence="2 14">Cofactor biosynthesis; NAD(+) biosynthesis; deamido-NAD(+) from nicotinate D-ribonucleotide: step 1/1.</text>
</comment>
<evidence type="ECO:0000256" key="10">
    <source>
        <dbReference type="ARBA" id="ARBA00023004"/>
    </source>
</evidence>
<comment type="catalytic activity">
    <reaction evidence="12 14">
        <text>nicotinate beta-D-ribonucleotide + ATP + H(+) = deamido-NAD(+) + diphosphate</text>
        <dbReference type="Rhea" id="RHEA:22860"/>
        <dbReference type="ChEBI" id="CHEBI:15378"/>
        <dbReference type="ChEBI" id="CHEBI:30616"/>
        <dbReference type="ChEBI" id="CHEBI:33019"/>
        <dbReference type="ChEBI" id="CHEBI:57502"/>
        <dbReference type="ChEBI" id="CHEBI:58437"/>
        <dbReference type="EC" id="2.7.7.18"/>
    </reaction>
</comment>
<evidence type="ECO:0000313" key="17">
    <source>
        <dbReference type="Proteomes" id="UP000290815"/>
    </source>
</evidence>
<evidence type="ECO:0000256" key="4">
    <source>
        <dbReference type="ARBA" id="ARBA00022679"/>
    </source>
</evidence>
<evidence type="ECO:0000256" key="9">
    <source>
        <dbReference type="ARBA" id="ARBA00022840"/>
    </source>
</evidence>
<dbReference type="NCBIfam" id="NF005519">
    <property type="entry name" value="PRK07152.1"/>
    <property type="match status" value="1"/>
</dbReference>
<dbReference type="RefSeq" id="WP_027333813.1">
    <property type="nucleotide sequence ID" value="NZ_LR215024.1"/>
</dbReference>
<dbReference type="InterPro" id="IPR014729">
    <property type="entry name" value="Rossmann-like_a/b/a_fold"/>
</dbReference>
<keyword evidence="9 14" id="KW-0067">ATP-binding</keyword>
<keyword evidence="5 14" id="KW-0548">Nucleotidyltransferase</keyword>
<keyword evidence="4 14" id="KW-0808">Transferase</keyword>
<evidence type="ECO:0000256" key="12">
    <source>
        <dbReference type="ARBA" id="ARBA00048721"/>
    </source>
</evidence>
<dbReference type="InterPro" id="IPR004821">
    <property type="entry name" value="Cyt_trans-like"/>
</dbReference>
<dbReference type="GO" id="GO:0009435">
    <property type="term" value="P:NAD+ biosynthetic process"/>
    <property type="evidence" value="ECO:0007669"/>
    <property type="project" value="UniProtKB-UniRule"/>
</dbReference>
<dbReference type="GO" id="GO:0004515">
    <property type="term" value="F:nicotinate-nucleotide adenylyltransferase activity"/>
    <property type="evidence" value="ECO:0007669"/>
    <property type="project" value="UniProtKB-UniRule"/>
</dbReference>
<dbReference type="PANTHER" id="PTHR39321">
    <property type="entry name" value="NICOTINATE-NUCLEOTIDE ADENYLYLTRANSFERASE-RELATED"/>
    <property type="match status" value="1"/>
</dbReference>
<dbReference type="SMART" id="SM00471">
    <property type="entry name" value="HDc"/>
    <property type="match status" value="1"/>
</dbReference>
<reference evidence="16 17" key="1">
    <citation type="submission" date="2019-01" db="EMBL/GenBank/DDBJ databases">
        <authorList>
            <consortium name="Pathogen Informatics"/>
        </authorList>
    </citation>
    <scope>NUCLEOTIDE SEQUENCE [LARGE SCALE GENOMIC DNA]</scope>
    <source>
        <strain evidence="16 17">NCTC10194</strain>
    </source>
</reference>
<evidence type="ECO:0000256" key="5">
    <source>
        <dbReference type="ARBA" id="ARBA00022695"/>
    </source>
</evidence>
<keyword evidence="17" id="KW-1185">Reference proteome</keyword>
<evidence type="ECO:0000259" key="15">
    <source>
        <dbReference type="SMART" id="SM00471"/>
    </source>
</evidence>
<gene>
    <name evidence="14 16" type="primary">nadD</name>
    <name evidence="16" type="ORF">NCTC10194_00219</name>
</gene>
<dbReference type="CDD" id="cd02165">
    <property type="entry name" value="NMNAT"/>
    <property type="match status" value="1"/>
</dbReference>
<protein>
    <recommendedName>
        <fullName evidence="14">Probable nicotinate-nucleotide adenylyltransferase</fullName>
        <ecNumber evidence="14">2.7.7.18</ecNumber>
    </recommendedName>
    <alternativeName>
        <fullName evidence="14">Deamido-NAD(+) diphosphorylase</fullName>
    </alternativeName>
    <alternativeName>
        <fullName evidence="14">Deamido-NAD(+) pyrophosphorylase</fullName>
    </alternativeName>
    <alternativeName>
        <fullName evidence="14">Nicotinate mononucleotide adenylyltransferase</fullName>
        <shortName evidence="14">NaMN adenylyltransferase</shortName>
    </alternativeName>
</protein>
<evidence type="ECO:0000256" key="8">
    <source>
        <dbReference type="ARBA" id="ARBA00022801"/>
    </source>
</evidence>
<dbReference type="Pfam" id="PF01467">
    <property type="entry name" value="CTP_transf_like"/>
    <property type="match status" value="1"/>
</dbReference>
<dbReference type="NCBIfam" id="TIGR00482">
    <property type="entry name" value="nicotinate (nicotinamide) nucleotide adenylyltransferase"/>
    <property type="match status" value="1"/>
</dbReference>
<proteinExistence type="inferred from homology"/>
<evidence type="ECO:0000313" key="16">
    <source>
        <dbReference type="EMBL" id="VEU70217.1"/>
    </source>
</evidence>
<keyword evidence="8" id="KW-0378">Hydrolase</keyword>
<evidence type="ECO:0000256" key="14">
    <source>
        <dbReference type="HAMAP-Rule" id="MF_00244"/>
    </source>
</evidence>
<keyword evidence="6" id="KW-0479">Metal-binding</keyword>
<comment type="catalytic activity">
    <reaction evidence="13">
        <text>P(1),P(4)-bis(5'-adenosyl) tetraphosphate + H2O = 2 ADP + 2 H(+)</text>
        <dbReference type="Rhea" id="RHEA:24252"/>
        <dbReference type="ChEBI" id="CHEBI:15377"/>
        <dbReference type="ChEBI" id="CHEBI:15378"/>
        <dbReference type="ChEBI" id="CHEBI:58141"/>
        <dbReference type="ChEBI" id="CHEBI:456216"/>
        <dbReference type="EC" id="3.6.1.41"/>
    </reaction>
</comment>
<dbReference type="GO" id="GO:0008803">
    <property type="term" value="F:bis(5'-nucleosyl)-tetraphosphatase (symmetrical) activity"/>
    <property type="evidence" value="ECO:0007669"/>
    <property type="project" value="UniProtKB-EC"/>
</dbReference>
<dbReference type="SUPFAM" id="SSF52374">
    <property type="entry name" value="Nucleotidylyl transferase"/>
    <property type="match status" value="1"/>
</dbReference>
<dbReference type="InterPro" id="IPR005248">
    <property type="entry name" value="NadD/NMNAT"/>
</dbReference>